<protein>
    <submittedName>
        <fullName evidence="2">Uncharacterized protein</fullName>
    </submittedName>
</protein>
<feature type="chain" id="PRO_5043709537" evidence="1">
    <location>
        <begin position="25"/>
        <end position="245"/>
    </location>
</feature>
<accession>A0AAV8W5F2</accession>
<feature type="signal peptide" evidence="1">
    <location>
        <begin position="1"/>
        <end position="24"/>
    </location>
</feature>
<name>A0AAV8W5F2_9CUCU</name>
<reference evidence="2 3" key="1">
    <citation type="journal article" date="2023" name="Insect Mol. Biol.">
        <title>Genome sequencing provides insights into the evolution of gene families encoding plant cell wall-degrading enzymes in longhorned beetles.</title>
        <authorList>
            <person name="Shin N.R."/>
            <person name="Okamura Y."/>
            <person name="Kirsch R."/>
            <person name="Pauchet Y."/>
        </authorList>
    </citation>
    <scope>NUCLEOTIDE SEQUENCE [LARGE SCALE GENOMIC DNA]</scope>
    <source>
        <strain evidence="2">EAD_L_NR</strain>
    </source>
</reference>
<sequence>MKVQKTAFLFIAFLMLYQIDCKKADNDGNKVVIQTEGLKIIQAFIDVVTQFLVTGIEAFSEASSTIINVVTNVEKYFIETLWDIIMNQLNVLEEGLTENKKVVIKCIQLQGPNITDTVLNFTYEWSTWELNAMKASANLFKALVGSVQNMNNQMKNLTKDMDECVNAEDVEACSDEIFRTASTLMKFLWSIFEIEMDATKNFIGNITIAKDRKQQDAAQEFESRITSVSSAISNCIQEKTENGRF</sequence>
<evidence type="ECO:0000313" key="2">
    <source>
        <dbReference type="EMBL" id="KAJ8921552.1"/>
    </source>
</evidence>
<dbReference type="Proteomes" id="UP001159042">
    <property type="component" value="Unassembled WGS sequence"/>
</dbReference>
<gene>
    <name evidence="2" type="ORF">NQ315_003172</name>
</gene>
<keyword evidence="1" id="KW-0732">Signal</keyword>
<evidence type="ECO:0000256" key="1">
    <source>
        <dbReference type="SAM" id="SignalP"/>
    </source>
</evidence>
<dbReference type="AlphaFoldDB" id="A0AAV8W5F2"/>
<organism evidence="2 3">
    <name type="scientific">Exocentrus adspersus</name>
    <dbReference type="NCBI Taxonomy" id="1586481"/>
    <lineage>
        <taxon>Eukaryota</taxon>
        <taxon>Metazoa</taxon>
        <taxon>Ecdysozoa</taxon>
        <taxon>Arthropoda</taxon>
        <taxon>Hexapoda</taxon>
        <taxon>Insecta</taxon>
        <taxon>Pterygota</taxon>
        <taxon>Neoptera</taxon>
        <taxon>Endopterygota</taxon>
        <taxon>Coleoptera</taxon>
        <taxon>Polyphaga</taxon>
        <taxon>Cucujiformia</taxon>
        <taxon>Chrysomeloidea</taxon>
        <taxon>Cerambycidae</taxon>
        <taxon>Lamiinae</taxon>
        <taxon>Acanthocinini</taxon>
        <taxon>Exocentrus</taxon>
    </lineage>
</organism>
<keyword evidence="3" id="KW-1185">Reference proteome</keyword>
<evidence type="ECO:0000313" key="3">
    <source>
        <dbReference type="Proteomes" id="UP001159042"/>
    </source>
</evidence>
<proteinExistence type="predicted"/>
<dbReference type="EMBL" id="JANEYG010000010">
    <property type="protein sequence ID" value="KAJ8921552.1"/>
    <property type="molecule type" value="Genomic_DNA"/>
</dbReference>
<comment type="caution">
    <text evidence="2">The sequence shown here is derived from an EMBL/GenBank/DDBJ whole genome shotgun (WGS) entry which is preliminary data.</text>
</comment>